<evidence type="ECO:0000256" key="5">
    <source>
        <dbReference type="ARBA" id="ARBA00022714"/>
    </source>
</evidence>
<dbReference type="Gene3D" id="2.102.10.10">
    <property type="entry name" value="Rieske [2Fe-2S] iron-sulphur domain"/>
    <property type="match status" value="1"/>
</dbReference>
<evidence type="ECO:0000256" key="16">
    <source>
        <dbReference type="ARBA" id="ARBA00049548"/>
    </source>
</evidence>
<evidence type="ECO:0000259" key="18">
    <source>
        <dbReference type="PROSITE" id="PS51296"/>
    </source>
</evidence>
<gene>
    <name evidence="19" type="primary">nvd</name>
    <name evidence="19" type="ORF">Bhyg_11449</name>
</gene>
<comment type="cofactor">
    <cofactor evidence="1">
        <name>Fe cation</name>
        <dbReference type="ChEBI" id="CHEBI:24875"/>
    </cofactor>
</comment>
<dbReference type="GO" id="GO:0051537">
    <property type="term" value="F:2 iron, 2 sulfur cluster binding"/>
    <property type="evidence" value="ECO:0007669"/>
    <property type="project" value="UniProtKB-KW"/>
</dbReference>
<keyword evidence="5" id="KW-0001">2Fe-2S</keyword>
<comment type="caution">
    <text evidence="19">The sequence shown here is derived from an EMBL/GenBank/DDBJ whole genome shotgun (WGS) entry which is preliminary data.</text>
</comment>
<keyword evidence="10" id="KW-0411">Iron-sulfur</keyword>
<evidence type="ECO:0000256" key="10">
    <source>
        <dbReference type="ARBA" id="ARBA00023014"/>
    </source>
</evidence>
<dbReference type="AlphaFoldDB" id="A0A9Q0MXY8"/>
<dbReference type="GO" id="GO:0016020">
    <property type="term" value="C:membrane"/>
    <property type="evidence" value="ECO:0007669"/>
    <property type="project" value="UniProtKB-SubCell"/>
</dbReference>
<comment type="pathway">
    <text evidence="12">Steroid hormone biosynthesis; dafachronic acid biosynthesis.</text>
</comment>
<comment type="catalytic activity">
    <reaction evidence="16">
        <text>cholesterol + NADPH + O2 + H(+) = 7-dehydrocholesterol + NADP(+) + 2 H2O</text>
        <dbReference type="Rhea" id="RHEA:45024"/>
        <dbReference type="ChEBI" id="CHEBI:15377"/>
        <dbReference type="ChEBI" id="CHEBI:15378"/>
        <dbReference type="ChEBI" id="CHEBI:15379"/>
        <dbReference type="ChEBI" id="CHEBI:16113"/>
        <dbReference type="ChEBI" id="CHEBI:17759"/>
        <dbReference type="ChEBI" id="CHEBI:57783"/>
        <dbReference type="ChEBI" id="CHEBI:58349"/>
        <dbReference type="EC" id="1.14.19.21"/>
    </reaction>
    <physiologicalReaction direction="left-to-right" evidence="16">
        <dbReference type="Rhea" id="RHEA:45025"/>
    </physiologicalReaction>
</comment>
<feature type="transmembrane region" description="Helical" evidence="17">
    <location>
        <begin position="7"/>
        <end position="28"/>
    </location>
</feature>
<dbReference type="Gene3D" id="3.90.380.10">
    <property type="entry name" value="Naphthalene 1,2-dioxygenase Alpha Subunit, Chain A, domain 1"/>
    <property type="match status" value="1"/>
</dbReference>
<keyword evidence="4 17" id="KW-0812">Transmembrane</keyword>
<accession>A0A9Q0MXY8</accession>
<evidence type="ECO:0000256" key="9">
    <source>
        <dbReference type="ARBA" id="ARBA00023004"/>
    </source>
</evidence>
<dbReference type="OrthoDB" id="426882at2759"/>
<keyword evidence="11 17" id="KW-0472">Membrane</keyword>
<dbReference type="PANTHER" id="PTHR21266">
    <property type="entry name" value="IRON-SULFUR DOMAIN CONTAINING PROTEIN"/>
    <property type="match status" value="1"/>
</dbReference>
<dbReference type="CDD" id="cd03469">
    <property type="entry name" value="Rieske_RO_Alpha_N"/>
    <property type="match status" value="1"/>
</dbReference>
<evidence type="ECO:0000313" key="19">
    <source>
        <dbReference type="EMBL" id="KAJ6638712.1"/>
    </source>
</evidence>
<dbReference type="InterPro" id="IPR017941">
    <property type="entry name" value="Rieske_2Fe-2S"/>
</dbReference>
<evidence type="ECO:0000256" key="13">
    <source>
        <dbReference type="ARBA" id="ARBA00025729"/>
    </source>
</evidence>
<comment type="subcellular location">
    <subcellularLocation>
        <location evidence="2">Membrane</location>
    </subcellularLocation>
</comment>
<evidence type="ECO:0000256" key="15">
    <source>
        <dbReference type="ARBA" id="ARBA00047853"/>
    </source>
</evidence>
<comment type="pathway">
    <text evidence="3">Hormone biosynthesis.</text>
</comment>
<evidence type="ECO:0000256" key="3">
    <source>
        <dbReference type="ARBA" id="ARBA00004972"/>
    </source>
</evidence>
<dbReference type="Pfam" id="PF00355">
    <property type="entry name" value="Rieske"/>
    <property type="match status" value="1"/>
</dbReference>
<proteinExistence type="inferred from homology"/>
<name>A0A9Q0MXY8_9DIPT</name>
<evidence type="ECO:0000256" key="12">
    <source>
        <dbReference type="ARBA" id="ARBA00025712"/>
    </source>
</evidence>
<evidence type="ECO:0000256" key="11">
    <source>
        <dbReference type="ARBA" id="ARBA00023136"/>
    </source>
</evidence>
<dbReference type="SUPFAM" id="SSF55961">
    <property type="entry name" value="Bet v1-like"/>
    <property type="match status" value="1"/>
</dbReference>
<evidence type="ECO:0000313" key="20">
    <source>
        <dbReference type="Proteomes" id="UP001151699"/>
    </source>
</evidence>
<evidence type="ECO:0000256" key="17">
    <source>
        <dbReference type="SAM" id="Phobius"/>
    </source>
</evidence>
<dbReference type="InterPro" id="IPR045605">
    <property type="entry name" value="KshA-like_C"/>
</dbReference>
<dbReference type="PANTHER" id="PTHR21266:SF32">
    <property type="entry name" value="CHOLESTEROL 7-DESATURASE NVD"/>
    <property type="match status" value="1"/>
</dbReference>
<dbReference type="InterPro" id="IPR050584">
    <property type="entry name" value="Cholesterol_7-desaturase"/>
</dbReference>
<evidence type="ECO:0000256" key="8">
    <source>
        <dbReference type="ARBA" id="ARBA00023002"/>
    </source>
</evidence>
<dbReference type="Pfam" id="PF19298">
    <property type="entry name" value="KshA_C"/>
    <property type="match status" value="1"/>
</dbReference>
<dbReference type="GO" id="GO:0170056">
    <property type="term" value="F:cholesterol 7-desaturase [NAD(P)H] activity"/>
    <property type="evidence" value="ECO:0007669"/>
    <property type="project" value="UniProtKB-EC"/>
</dbReference>
<dbReference type="GO" id="GO:0008203">
    <property type="term" value="P:cholesterol metabolic process"/>
    <property type="evidence" value="ECO:0007669"/>
    <property type="project" value="InterPro"/>
</dbReference>
<comment type="similarity">
    <text evidence="13">Belongs to the cholesterol 7-desaturase family.</text>
</comment>
<evidence type="ECO:0000256" key="14">
    <source>
        <dbReference type="ARBA" id="ARBA00026095"/>
    </source>
</evidence>
<keyword evidence="20" id="KW-1185">Reference proteome</keyword>
<evidence type="ECO:0000256" key="4">
    <source>
        <dbReference type="ARBA" id="ARBA00022692"/>
    </source>
</evidence>
<dbReference type="SUPFAM" id="SSF50022">
    <property type="entry name" value="ISP domain"/>
    <property type="match status" value="1"/>
</dbReference>
<keyword evidence="6" id="KW-0479">Metal-binding</keyword>
<comment type="catalytic activity">
    <reaction evidence="15">
        <text>cholesterol + NADH + O2 + H(+) = 7-dehydrocholesterol + NAD(+) + 2 H2O</text>
        <dbReference type="Rhea" id="RHEA:51644"/>
        <dbReference type="ChEBI" id="CHEBI:15377"/>
        <dbReference type="ChEBI" id="CHEBI:15378"/>
        <dbReference type="ChEBI" id="CHEBI:15379"/>
        <dbReference type="ChEBI" id="CHEBI:16113"/>
        <dbReference type="ChEBI" id="CHEBI:17759"/>
        <dbReference type="ChEBI" id="CHEBI:57540"/>
        <dbReference type="ChEBI" id="CHEBI:57945"/>
        <dbReference type="EC" id="1.14.19.21"/>
    </reaction>
    <physiologicalReaction direction="left-to-right" evidence="15">
        <dbReference type="Rhea" id="RHEA:51645"/>
    </physiologicalReaction>
</comment>
<dbReference type="GO" id="GO:0005737">
    <property type="term" value="C:cytoplasm"/>
    <property type="evidence" value="ECO:0007669"/>
    <property type="project" value="TreeGrafter"/>
</dbReference>
<dbReference type="GO" id="GO:0046872">
    <property type="term" value="F:metal ion binding"/>
    <property type="evidence" value="ECO:0007669"/>
    <property type="project" value="UniProtKB-KW"/>
</dbReference>
<organism evidence="19 20">
    <name type="scientific">Pseudolycoriella hygida</name>
    <dbReference type="NCBI Taxonomy" id="35572"/>
    <lineage>
        <taxon>Eukaryota</taxon>
        <taxon>Metazoa</taxon>
        <taxon>Ecdysozoa</taxon>
        <taxon>Arthropoda</taxon>
        <taxon>Hexapoda</taxon>
        <taxon>Insecta</taxon>
        <taxon>Pterygota</taxon>
        <taxon>Neoptera</taxon>
        <taxon>Endopterygota</taxon>
        <taxon>Diptera</taxon>
        <taxon>Nematocera</taxon>
        <taxon>Sciaroidea</taxon>
        <taxon>Sciaridae</taxon>
        <taxon>Pseudolycoriella</taxon>
    </lineage>
</organism>
<keyword evidence="7 17" id="KW-1133">Transmembrane helix</keyword>
<dbReference type="EMBL" id="WJQU01000003">
    <property type="protein sequence ID" value="KAJ6638712.1"/>
    <property type="molecule type" value="Genomic_DNA"/>
</dbReference>
<feature type="domain" description="Rieske" evidence="18">
    <location>
        <begin position="81"/>
        <end position="186"/>
    </location>
</feature>
<sequence length="396" mass="45133">MIPIYQIICTLSVGIITFIIFKFVKWLLTPWTWIRDITDIGYNHIHESYKSKNSAVLAINRLKRLRNVGDKLPPPYPNGWLSVAESANVKIGQAISVDVLGQNFVVFRTESGEVHIFDAYCPHLGANLGVGGIVKNDCIECPFHQWSFRASDGECTNIPYSTSGSVPKSSKLKKWKSCEVNGAIFVWHHAEDDNPWEIPVVKEIDSGEWCYYGKNEFLVSCHIQEIPENGADVAHLNAVHGPNMLTGSDIRWSACTEDNKQHLATMTLTHSIKLFNKIEVSRMDVNVRQVGPGYVQLFISSSFGTFVILQTVVPVEPLVQKVIHRFYLPKGLALFSKFTIWGESVMFERDMMIWNNKRYIDTPCLLKEDRAIKAFRNWFSQFYSQNSKSFASKLDW</sequence>
<evidence type="ECO:0000256" key="1">
    <source>
        <dbReference type="ARBA" id="ARBA00001962"/>
    </source>
</evidence>
<keyword evidence="9" id="KW-0408">Iron</keyword>
<dbReference type="EC" id="1.14.19.21" evidence="14"/>
<evidence type="ECO:0000256" key="7">
    <source>
        <dbReference type="ARBA" id="ARBA00022989"/>
    </source>
</evidence>
<dbReference type="Proteomes" id="UP001151699">
    <property type="component" value="Chromosome X"/>
</dbReference>
<keyword evidence="8" id="KW-0560">Oxidoreductase</keyword>
<dbReference type="PROSITE" id="PS51296">
    <property type="entry name" value="RIESKE"/>
    <property type="match status" value="1"/>
</dbReference>
<reference evidence="19" key="1">
    <citation type="submission" date="2022-07" db="EMBL/GenBank/DDBJ databases">
        <authorList>
            <person name="Trinca V."/>
            <person name="Uliana J.V.C."/>
            <person name="Torres T.T."/>
            <person name="Ward R.J."/>
            <person name="Monesi N."/>
        </authorList>
    </citation>
    <scope>NUCLEOTIDE SEQUENCE</scope>
    <source>
        <strain evidence="19">HSMRA1968</strain>
        <tissue evidence="19">Whole embryos</tissue>
    </source>
</reference>
<evidence type="ECO:0000256" key="6">
    <source>
        <dbReference type="ARBA" id="ARBA00022723"/>
    </source>
</evidence>
<dbReference type="InterPro" id="IPR036922">
    <property type="entry name" value="Rieske_2Fe-2S_sf"/>
</dbReference>
<protein>
    <recommendedName>
        <fullName evidence="14">cholesterol 7-desaturase</fullName>
        <ecNumber evidence="14">1.14.19.21</ecNumber>
    </recommendedName>
</protein>
<evidence type="ECO:0000256" key="2">
    <source>
        <dbReference type="ARBA" id="ARBA00004370"/>
    </source>
</evidence>